<keyword evidence="3" id="KW-1185">Reference proteome</keyword>
<dbReference type="SUPFAM" id="SSF63829">
    <property type="entry name" value="Calcium-dependent phosphotriesterase"/>
    <property type="match status" value="1"/>
</dbReference>
<organism evidence="2 3">
    <name type="scientific">Microbacterium soli</name>
    <dbReference type="NCBI Taxonomy" id="446075"/>
    <lineage>
        <taxon>Bacteria</taxon>
        <taxon>Bacillati</taxon>
        <taxon>Actinomycetota</taxon>
        <taxon>Actinomycetes</taxon>
        <taxon>Micrococcales</taxon>
        <taxon>Microbacteriaceae</taxon>
        <taxon>Microbacterium</taxon>
    </lineage>
</organism>
<dbReference type="InterPro" id="IPR048031">
    <property type="entry name" value="ScyD/ScyE-like"/>
</dbReference>
<dbReference type="RefSeq" id="WP_344819036.1">
    <property type="nucleotide sequence ID" value="NZ_BAABCP010000001.1"/>
</dbReference>
<dbReference type="Proteomes" id="UP001501591">
    <property type="component" value="Unassembled WGS sequence"/>
</dbReference>
<sequence length="362" mass="36416">MHSIRSIIAVGAAAALAVALPAPATAAPAPPAPQVWSDQAVMPFGITSDGQRVLVADGVTGTVGQLQPDGAITPIITGAAGTTSIATRGAWMAYTSSVEEGEETPPLESGLNIRNPRGDTIYVDLHEYEYANNPDGVNTYGFTDGCLADGGSNAGLLDAHAYTVVPYRGAWLVADAGANVVWRVSDSGDISVFSVLPPIPLTVDAQIQGMMGLPDCALGSTFNAEPVPTGIAVGPGGAVYVSTLPGFPGMATGAGQLWRVDSSGAATPIASGLAGPTAIAMAGPHALYVAQQFGGGIATVSTSGEQLDFIPLPNALAVWTASNGTLWASTSAVTDEAGNPTAPGMIVSISKGKVTVQGHVIR</sequence>
<proteinExistence type="predicted"/>
<feature type="signal peptide" evidence="1">
    <location>
        <begin position="1"/>
        <end position="26"/>
    </location>
</feature>
<evidence type="ECO:0000256" key="1">
    <source>
        <dbReference type="SAM" id="SignalP"/>
    </source>
</evidence>
<dbReference type="NCBIfam" id="NF033206">
    <property type="entry name" value="ScyE_fam"/>
    <property type="match status" value="1"/>
</dbReference>
<keyword evidence="1" id="KW-0732">Signal</keyword>
<dbReference type="EMBL" id="BAABCP010000001">
    <property type="protein sequence ID" value="GAA3938892.1"/>
    <property type="molecule type" value="Genomic_DNA"/>
</dbReference>
<feature type="chain" id="PRO_5046217692" evidence="1">
    <location>
        <begin position="27"/>
        <end position="362"/>
    </location>
</feature>
<dbReference type="Gene3D" id="2.130.10.10">
    <property type="entry name" value="YVTN repeat-like/Quinoprotein amine dehydrogenase"/>
    <property type="match status" value="1"/>
</dbReference>
<accession>A0ABP7N8H7</accession>
<evidence type="ECO:0000313" key="3">
    <source>
        <dbReference type="Proteomes" id="UP001501591"/>
    </source>
</evidence>
<gene>
    <name evidence="2" type="ORF">GCM10022383_16190</name>
</gene>
<protein>
    <submittedName>
        <fullName evidence="2">ScyD/ScyE family protein</fullName>
    </submittedName>
</protein>
<reference evidence="3" key="1">
    <citation type="journal article" date="2019" name="Int. J. Syst. Evol. Microbiol.">
        <title>The Global Catalogue of Microorganisms (GCM) 10K type strain sequencing project: providing services to taxonomists for standard genome sequencing and annotation.</title>
        <authorList>
            <consortium name="The Broad Institute Genomics Platform"/>
            <consortium name="The Broad Institute Genome Sequencing Center for Infectious Disease"/>
            <person name="Wu L."/>
            <person name="Ma J."/>
        </authorList>
    </citation>
    <scope>NUCLEOTIDE SEQUENCE [LARGE SCALE GENOMIC DNA]</scope>
    <source>
        <strain evidence="3">JCM 17024</strain>
    </source>
</reference>
<evidence type="ECO:0000313" key="2">
    <source>
        <dbReference type="EMBL" id="GAA3938892.1"/>
    </source>
</evidence>
<dbReference type="InterPro" id="IPR015943">
    <property type="entry name" value="WD40/YVTN_repeat-like_dom_sf"/>
</dbReference>
<name>A0ABP7N8H7_9MICO</name>
<comment type="caution">
    <text evidence="2">The sequence shown here is derived from an EMBL/GenBank/DDBJ whole genome shotgun (WGS) entry which is preliminary data.</text>
</comment>